<evidence type="ECO:0000256" key="3">
    <source>
        <dbReference type="ARBA" id="ARBA00008252"/>
    </source>
</evidence>
<evidence type="ECO:0000313" key="10">
    <source>
        <dbReference type="RefSeq" id="XP_017022523.1"/>
    </source>
</evidence>
<evidence type="ECO:0000256" key="1">
    <source>
        <dbReference type="ARBA" id="ARBA00004123"/>
    </source>
</evidence>
<keyword evidence="5" id="KW-0963">Cytoplasm</keyword>
<evidence type="ECO:0000259" key="8">
    <source>
        <dbReference type="PROSITE" id="PS50250"/>
    </source>
</evidence>
<dbReference type="InterPro" id="IPR033464">
    <property type="entry name" value="CSN8_PSD8_EIF3K"/>
</dbReference>
<dbReference type="InterPro" id="IPR000717">
    <property type="entry name" value="PCI_dom"/>
</dbReference>
<comment type="similarity">
    <text evidence="3">Belongs to the CSN8 family.</text>
</comment>
<comment type="subcellular location">
    <subcellularLocation>
        <location evidence="2">Cytoplasm</location>
    </subcellularLocation>
    <subcellularLocation>
        <location evidence="1">Nucleus</location>
    </subcellularLocation>
</comment>
<name>A0A6P4IIZ9_DROKI</name>
<dbReference type="AlphaFoldDB" id="A0A6P4IIZ9"/>
<sequence>MHLNKYTELLERLESEELEQVELGAEVYQQLLAIYLYENKLANAKLLWMRVPDKLKEDKELSQLNLLNLALQHNNYTDFFKHIKYEWSEKVKAPLEDLLLKQREELFTLVGSAYVSIYQQDLLELSLLSENELKKTCAALDWTEELYGDRVILKPKVKETPPSRGNDDQLLKLTEFVTFLEN</sequence>
<dbReference type="GO" id="GO:0000338">
    <property type="term" value="P:protein deneddylation"/>
    <property type="evidence" value="ECO:0007669"/>
    <property type="project" value="InterPro"/>
</dbReference>
<keyword evidence="6" id="KW-0736">Signalosome</keyword>
<dbReference type="PROSITE" id="PS50250">
    <property type="entry name" value="PCI"/>
    <property type="match status" value="1"/>
</dbReference>
<dbReference type="GO" id="GO:0008180">
    <property type="term" value="C:COP9 signalosome"/>
    <property type="evidence" value="ECO:0007669"/>
    <property type="project" value="UniProtKB-KW"/>
</dbReference>
<protein>
    <recommendedName>
        <fullName evidence="4">COP9 signalosome complex subunit 8</fullName>
    </recommendedName>
</protein>
<evidence type="ECO:0000313" key="9">
    <source>
        <dbReference type="Proteomes" id="UP001652661"/>
    </source>
</evidence>
<keyword evidence="9" id="KW-1185">Reference proteome</keyword>
<dbReference type="GO" id="GO:0005737">
    <property type="term" value="C:cytoplasm"/>
    <property type="evidence" value="ECO:0007669"/>
    <property type="project" value="UniProtKB-SubCell"/>
</dbReference>
<dbReference type="PANTHER" id="PTHR13339">
    <property type="entry name" value="COP9 SIGNALOSOME COMPLEX SUBUNIT 8"/>
    <property type="match status" value="1"/>
</dbReference>
<dbReference type="PANTHER" id="PTHR13339:SF0">
    <property type="entry name" value="COP9 SIGNALOSOME COMPLEX SUBUNIT 8"/>
    <property type="match status" value="1"/>
</dbReference>
<proteinExistence type="inferred from homology"/>
<reference evidence="10" key="2">
    <citation type="submission" date="2025-08" db="UniProtKB">
        <authorList>
            <consortium name="RefSeq"/>
        </authorList>
    </citation>
    <scope>IDENTIFICATION</scope>
    <source>
        <strain evidence="10">14028-0561.14</strain>
        <tissue evidence="10">Whole fly</tissue>
    </source>
</reference>
<evidence type="ECO:0000256" key="4">
    <source>
        <dbReference type="ARBA" id="ARBA00014875"/>
    </source>
</evidence>
<dbReference type="Pfam" id="PF10075">
    <property type="entry name" value="CSN8_PSD8_EIF3K"/>
    <property type="match status" value="1"/>
</dbReference>
<gene>
    <name evidence="10" type="primary">CSN8</name>
</gene>
<evidence type="ECO:0000256" key="6">
    <source>
        <dbReference type="ARBA" id="ARBA00022790"/>
    </source>
</evidence>
<evidence type="ECO:0000256" key="7">
    <source>
        <dbReference type="ARBA" id="ARBA00023242"/>
    </source>
</evidence>
<evidence type="ECO:0000256" key="5">
    <source>
        <dbReference type="ARBA" id="ARBA00022490"/>
    </source>
</evidence>
<dbReference type="OrthoDB" id="5351233at2759"/>
<dbReference type="GO" id="GO:0010387">
    <property type="term" value="P:COP9 signalosome assembly"/>
    <property type="evidence" value="ECO:0007669"/>
    <property type="project" value="InterPro"/>
</dbReference>
<accession>A0A6P4IIZ9</accession>
<keyword evidence="7" id="KW-0539">Nucleus</keyword>
<dbReference type="RefSeq" id="XP_017022523.1">
    <property type="nucleotide sequence ID" value="XM_017167034.2"/>
</dbReference>
<dbReference type="Proteomes" id="UP001652661">
    <property type="component" value="Chromosome 2L"/>
</dbReference>
<reference evidence="9" key="1">
    <citation type="submission" date="2025-05" db="UniProtKB">
        <authorList>
            <consortium name="RefSeq"/>
        </authorList>
    </citation>
    <scope>NUCLEOTIDE SEQUENCE [LARGE SCALE GENOMIC DNA]</scope>
    <source>
        <strain evidence="9">14028-0561.14</strain>
    </source>
</reference>
<dbReference type="InterPro" id="IPR033205">
    <property type="entry name" value="COP9_CSN8"/>
</dbReference>
<feature type="domain" description="PCI" evidence="8">
    <location>
        <begin position="1"/>
        <end position="167"/>
    </location>
</feature>
<evidence type="ECO:0000256" key="2">
    <source>
        <dbReference type="ARBA" id="ARBA00004496"/>
    </source>
</evidence>
<organism evidence="9 10">
    <name type="scientific">Drosophila kikkawai</name>
    <name type="common">Fruit fly</name>
    <dbReference type="NCBI Taxonomy" id="30033"/>
    <lineage>
        <taxon>Eukaryota</taxon>
        <taxon>Metazoa</taxon>
        <taxon>Ecdysozoa</taxon>
        <taxon>Arthropoda</taxon>
        <taxon>Hexapoda</taxon>
        <taxon>Insecta</taxon>
        <taxon>Pterygota</taxon>
        <taxon>Neoptera</taxon>
        <taxon>Endopterygota</taxon>
        <taxon>Diptera</taxon>
        <taxon>Brachycera</taxon>
        <taxon>Muscomorpha</taxon>
        <taxon>Ephydroidea</taxon>
        <taxon>Drosophilidae</taxon>
        <taxon>Drosophila</taxon>
        <taxon>Sophophora</taxon>
    </lineage>
</organism>